<protein>
    <submittedName>
        <fullName evidence="1">Uncharacterized protein</fullName>
    </submittedName>
</protein>
<evidence type="ECO:0000313" key="1">
    <source>
        <dbReference type="EMBL" id="TMX02876.1"/>
    </source>
</evidence>
<name>A0A6N2C8E0_SOLCI</name>
<comment type="caution">
    <text evidence="1">The sequence shown here is derived from an EMBL/GenBank/DDBJ whole genome shotgun (WGS) entry which is preliminary data.</text>
</comment>
<gene>
    <name evidence="1" type="ORF">EJD97_019410</name>
</gene>
<dbReference type="EMBL" id="RXGB01000546">
    <property type="protein sequence ID" value="TMX02876.1"/>
    <property type="molecule type" value="Genomic_DNA"/>
</dbReference>
<accession>A0A6N2C8E0</accession>
<proteinExistence type="predicted"/>
<sequence length="75" mass="8361">MMTQLDILAKNVMGASTRSVHVSDVGGVNLEEVEFEVLYNEQVKFLANRGGGYRTNYLRSGGNKSCNRDVDRPRP</sequence>
<reference evidence="1" key="1">
    <citation type="submission" date="2019-05" db="EMBL/GenBank/DDBJ databases">
        <title>The de novo reference genome and transcriptome assemblies of the wild tomato species Solanum chilense.</title>
        <authorList>
            <person name="Stam R."/>
            <person name="Nosenko T."/>
            <person name="Hoerger A.C."/>
            <person name="Stephan W."/>
            <person name="Seidel M.A."/>
            <person name="Kuhn J.M.M."/>
            <person name="Haberer G."/>
            <person name="Tellier A."/>
        </authorList>
    </citation>
    <scope>NUCLEOTIDE SEQUENCE</scope>
    <source>
        <tissue evidence="1">Mature leaves</tissue>
    </source>
</reference>
<dbReference type="AlphaFoldDB" id="A0A6N2C8E0"/>
<organism evidence="1">
    <name type="scientific">Solanum chilense</name>
    <name type="common">Tomato</name>
    <name type="synonym">Lycopersicon chilense</name>
    <dbReference type="NCBI Taxonomy" id="4083"/>
    <lineage>
        <taxon>Eukaryota</taxon>
        <taxon>Viridiplantae</taxon>
        <taxon>Streptophyta</taxon>
        <taxon>Embryophyta</taxon>
        <taxon>Tracheophyta</taxon>
        <taxon>Spermatophyta</taxon>
        <taxon>Magnoliopsida</taxon>
        <taxon>eudicotyledons</taxon>
        <taxon>Gunneridae</taxon>
        <taxon>Pentapetalae</taxon>
        <taxon>asterids</taxon>
        <taxon>lamiids</taxon>
        <taxon>Solanales</taxon>
        <taxon>Solanaceae</taxon>
        <taxon>Solanoideae</taxon>
        <taxon>Solaneae</taxon>
        <taxon>Solanum</taxon>
        <taxon>Solanum subgen. Lycopersicon</taxon>
    </lineage>
</organism>